<evidence type="ECO:0008006" key="3">
    <source>
        <dbReference type="Google" id="ProtNLM"/>
    </source>
</evidence>
<dbReference type="Proteomes" id="UP000461288">
    <property type="component" value="Unassembled WGS sequence"/>
</dbReference>
<organism evidence="1 2">
    <name type="scientific">Metapseudomonas otitidis</name>
    <dbReference type="NCBI Taxonomy" id="319939"/>
    <lineage>
        <taxon>Bacteria</taxon>
        <taxon>Pseudomonadati</taxon>
        <taxon>Pseudomonadota</taxon>
        <taxon>Gammaproteobacteria</taxon>
        <taxon>Pseudomonadales</taxon>
        <taxon>Pseudomonadaceae</taxon>
        <taxon>Metapseudomonas</taxon>
    </lineage>
</organism>
<gene>
    <name evidence="1" type="ORF">GO594_28025</name>
</gene>
<name>A0A7X3HF08_9GAMM</name>
<dbReference type="EMBL" id="WTFN01000124">
    <property type="protein sequence ID" value="MWK59849.1"/>
    <property type="molecule type" value="Genomic_DNA"/>
</dbReference>
<proteinExistence type="predicted"/>
<dbReference type="AlphaFoldDB" id="A0A7X3HF08"/>
<sequence>MKQIAIVALLALIISGCDKPEEETAQATQSPAMCAKDTDCKGDRICESGQCISPSAQPLAAPKPELLQPAAPSVAYESVLVSGEAAGPFTVTAMDSGNAITYQSRAGVMNLLESVVEYADSTGYVTIEKAYAFGPNKYVLIVSTGENGMSCPATTYVLSFDTQSEHVDGKASIDGCSEEVESFAEGNKLSIKKEGETTVVFNGKVM</sequence>
<accession>A0A7X3HF08</accession>
<dbReference type="PROSITE" id="PS51257">
    <property type="entry name" value="PROKAR_LIPOPROTEIN"/>
    <property type="match status" value="1"/>
</dbReference>
<comment type="caution">
    <text evidence="1">The sequence shown here is derived from an EMBL/GenBank/DDBJ whole genome shotgun (WGS) entry which is preliminary data.</text>
</comment>
<evidence type="ECO:0000313" key="1">
    <source>
        <dbReference type="EMBL" id="MWK59849.1"/>
    </source>
</evidence>
<protein>
    <recommendedName>
        <fullName evidence="3">Lipoprotein</fullName>
    </recommendedName>
</protein>
<reference evidence="1 2" key="1">
    <citation type="submission" date="2019-12" db="EMBL/GenBank/DDBJ databases">
        <title>Draft genome sequence of Pseudomonas otitidis recovered from a chicken carcass.</title>
        <authorList>
            <person name="Vieira T.R."/>
            <person name="Oliviera E.F.C."/>
            <person name="Silva N.M.V."/>
            <person name="Sambrano G.E."/>
            <person name="Cibulski S.P."/>
            <person name="Cardoso M.R.I."/>
        </authorList>
    </citation>
    <scope>NUCLEOTIDE SEQUENCE [LARGE SCALE GENOMIC DNA]</scope>
    <source>
        <strain evidence="1 2">25_K</strain>
    </source>
</reference>
<dbReference type="RefSeq" id="WP_160483131.1">
    <property type="nucleotide sequence ID" value="NZ_WTFN01000124.1"/>
</dbReference>
<evidence type="ECO:0000313" key="2">
    <source>
        <dbReference type="Proteomes" id="UP000461288"/>
    </source>
</evidence>